<reference evidence="3" key="1">
    <citation type="journal article" date="2020" name="mSystems">
        <title>Genome- and Community-Level Interaction Insights into Carbon Utilization and Element Cycling Functions of Hydrothermarchaeota in Hydrothermal Sediment.</title>
        <authorList>
            <person name="Zhou Z."/>
            <person name="Liu Y."/>
            <person name="Xu W."/>
            <person name="Pan J."/>
            <person name="Luo Z.H."/>
            <person name="Li M."/>
        </authorList>
    </citation>
    <scope>NUCLEOTIDE SEQUENCE [LARGE SCALE GENOMIC DNA]</scope>
    <source>
        <strain evidence="3">SpSt-381</strain>
    </source>
</reference>
<dbReference type="EMBL" id="DSQF01000026">
    <property type="protein sequence ID" value="HGZ44284.1"/>
    <property type="molecule type" value="Genomic_DNA"/>
</dbReference>
<sequence length="312" mass="30772">MGVPRTPHAARRAAAAGRGVGARGEHGGGHSERASPARAAAGTLVRRAARGTRSCAPGAVALALTLALAAGCSGGGAGGFADAGPLGAAGDSAGAASEVLALAREAAGDTERVVISFATGDGRRAPSVSAVRGELRRDLGVVRIALPPEVVATRATEDRIGGRLAGPVFVVHSLDGPWFVDVHLAAPARARLVARGGGAVAVELVRGGGPLPPPAALGPNAVLLAPRAGPAGGPLEVAGYARTFEANVNVRLLAGGALVADTFTTAADYLSTWGEFRAALPAPPAGRCSVFAGEPEMEGDGWRGAGVAIEGR</sequence>
<evidence type="ECO:0000256" key="1">
    <source>
        <dbReference type="SAM" id="MobiDB-lite"/>
    </source>
</evidence>
<proteinExistence type="predicted"/>
<feature type="region of interest" description="Disordered" evidence="1">
    <location>
        <begin position="1"/>
        <end position="40"/>
    </location>
</feature>
<feature type="compositionally biased region" description="Basic and acidic residues" evidence="1">
    <location>
        <begin position="23"/>
        <end position="35"/>
    </location>
</feature>
<evidence type="ECO:0000259" key="2">
    <source>
        <dbReference type="Pfam" id="PF10648"/>
    </source>
</evidence>
<dbReference type="Pfam" id="PF10648">
    <property type="entry name" value="Gmad2"/>
    <property type="match status" value="1"/>
</dbReference>
<name>A0A832I660_UNCEI</name>
<evidence type="ECO:0000313" key="3">
    <source>
        <dbReference type="EMBL" id="HGZ44284.1"/>
    </source>
</evidence>
<dbReference type="InterPro" id="IPR018911">
    <property type="entry name" value="Gmad2_Ig-like_dom"/>
</dbReference>
<comment type="caution">
    <text evidence="3">The sequence shown here is derived from an EMBL/GenBank/DDBJ whole genome shotgun (WGS) entry which is preliminary data.</text>
</comment>
<protein>
    <recommendedName>
        <fullName evidence="2">Bacterial spore germination immunoglobulin-like domain-containing protein</fullName>
    </recommendedName>
</protein>
<gene>
    <name evidence="3" type="ORF">ENR23_12870</name>
</gene>
<feature type="domain" description="Bacterial spore germination immunoglobulin-like" evidence="2">
    <location>
        <begin position="232"/>
        <end position="293"/>
    </location>
</feature>
<organism evidence="3">
    <name type="scientific">Eiseniibacteriota bacterium</name>
    <dbReference type="NCBI Taxonomy" id="2212470"/>
    <lineage>
        <taxon>Bacteria</taxon>
        <taxon>Candidatus Eiseniibacteriota</taxon>
    </lineage>
</organism>
<accession>A0A832I660</accession>
<dbReference type="AlphaFoldDB" id="A0A832I660"/>